<dbReference type="OrthoDB" id="10066767at2759"/>
<protein>
    <submittedName>
        <fullName evidence="2">Uncharacterized protein</fullName>
    </submittedName>
</protein>
<organism evidence="2 3">
    <name type="scientific">Eumeta variegata</name>
    <name type="common">Bagworm moth</name>
    <name type="synonym">Eumeta japonica</name>
    <dbReference type="NCBI Taxonomy" id="151549"/>
    <lineage>
        <taxon>Eukaryota</taxon>
        <taxon>Metazoa</taxon>
        <taxon>Ecdysozoa</taxon>
        <taxon>Arthropoda</taxon>
        <taxon>Hexapoda</taxon>
        <taxon>Insecta</taxon>
        <taxon>Pterygota</taxon>
        <taxon>Neoptera</taxon>
        <taxon>Endopterygota</taxon>
        <taxon>Lepidoptera</taxon>
        <taxon>Glossata</taxon>
        <taxon>Ditrysia</taxon>
        <taxon>Tineoidea</taxon>
        <taxon>Psychidae</taxon>
        <taxon>Oiketicinae</taxon>
        <taxon>Eumeta</taxon>
    </lineage>
</organism>
<comment type="caution">
    <text evidence="2">The sequence shown here is derived from an EMBL/GenBank/DDBJ whole genome shotgun (WGS) entry which is preliminary data.</text>
</comment>
<reference evidence="2 3" key="1">
    <citation type="journal article" date="2019" name="Commun. Biol.">
        <title>The bagworm genome reveals a unique fibroin gene that provides high tensile strength.</title>
        <authorList>
            <person name="Kono N."/>
            <person name="Nakamura H."/>
            <person name="Ohtoshi R."/>
            <person name="Tomita M."/>
            <person name="Numata K."/>
            <person name="Arakawa K."/>
        </authorList>
    </citation>
    <scope>NUCLEOTIDE SEQUENCE [LARGE SCALE GENOMIC DNA]</scope>
</reference>
<feature type="region of interest" description="Disordered" evidence="1">
    <location>
        <begin position="31"/>
        <end position="63"/>
    </location>
</feature>
<gene>
    <name evidence="2" type="ORF">EVAR_77625_1</name>
</gene>
<evidence type="ECO:0000313" key="3">
    <source>
        <dbReference type="Proteomes" id="UP000299102"/>
    </source>
</evidence>
<proteinExistence type="predicted"/>
<dbReference type="Proteomes" id="UP000299102">
    <property type="component" value="Unassembled WGS sequence"/>
</dbReference>
<feature type="compositionally biased region" description="Basic and acidic residues" evidence="1">
    <location>
        <begin position="35"/>
        <end position="49"/>
    </location>
</feature>
<evidence type="ECO:0000313" key="2">
    <source>
        <dbReference type="EMBL" id="GBP10232.1"/>
    </source>
</evidence>
<evidence type="ECO:0000256" key="1">
    <source>
        <dbReference type="SAM" id="MobiDB-lite"/>
    </source>
</evidence>
<accession>A0A4C1T739</accession>
<name>A0A4C1T739_EUMVA</name>
<sequence>MLNLNEKPTKPKPTFEDQKIDLWQLATAIAKASRKHSEIEKSVERESEGGRYPPSYSKRQAIRKTRFERPDSIALAELDRRRNILRPTDSPRDICLFTNSINNSVATLQVLDRIHYLYNLEIVKNLVDKLTPTPRYHWFDYAS</sequence>
<dbReference type="EMBL" id="BGZK01000039">
    <property type="protein sequence ID" value="GBP10232.1"/>
    <property type="molecule type" value="Genomic_DNA"/>
</dbReference>
<dbReference type="AlphaFoldDB" id="A0A4C1T739"/>
<keyword evidence="3" id="KW-1185">Reference proteome</keyword>